<gene>
    <name evidence="1" type="ORF">RHMOL_Rhmol05G0205300</name>
</gene>
<accession>A0ACC0NRF5</accession>
<evidence type="ECO:0000313" key="2">
    <source>
        <dbReference type="Proteomes" id="UP001062846"/>
    </source>
</evidence>
<reference evidence="1" key="1">
    <citation type="submission" date="2022-02" db="EMBL/GenBank/DDBJ databases">
        <title>Plant Genome Project.</title>
        <authorList>
            <person name="Zhang R.-G."/>
        </authorList>
    </citation>
    <scope>NUCLEOTIDE SEQUENCE</scope>
    <source>
        <strain evidence="1">AT1</strain>
    </source>
</reference>
<dbReference type="Proteomes" id="UP001062846">
    <property type="component" value="Chromosome 5"/>
</dbReference>
<dbReference type="EMBL" id="CM046392">
    <property type="protein sequence ID" value="KAI8555840.1"/>
    <property type="molecule type" value="Genomic_DNA"/>
</dbReference>
<evidence type="ECO:0000313" key="1">
    <source>
        <dbReference type="EMBL" id="KAI8555840.1"/>
    </source>
</evidence>
<proteinExistence type="predicted"/>
<protein>
    <submittedName>
        <fullName evidence="1">Uncharacterized protein</fullName>
    </submittedName>
</protein>
<organism evidence="1 2">
    <name type="scientific">Rhododendron molle</name>
    <name type="common">Chinese azalea</name>
    <name type="synonym">Azalea mollis</name>
    <dbReference type="NCBI Taxonomy" id="49168"/>
    <lineage>
        <taxon>Eukaryota</taxon>
        <taxon>Viridiplantae</taxon>
        <taxon>Streptophyta</taxon>
        <taxon>Embryophyta</taxon>
        <taxon>Tracheophyta</taxon>
        <taxon>Spermatophyta</taxon>
        <taxon>Magnoliopsida</taxon>
        <taxon>eudicotyledons</taxon>
        <taxon>Gunneridae</taxon>
        <taxon>Pentapetalae</taxon>
        <taxon>asterids</taxon>
        <taxon>Ericales</taxon>
        <taxon>Ericaceae</taxon>
        <taxon>Ericoideae</taxon>
        <taxon>Rhodoreae</taxon>
        <taxon>Rhododendron</taxon>
    </lineage>
</organism>
<comment type="caution">
    <text evidence="1">The sequence shown here is derived from an EMBL/GenBank/DDBJ whole genome shotgun (WGS) entry which is preliminary data.</text>
</comment>
<name>A0ACC0NRF5_RHOML</name>
<keyword evidence="2" id="KW-1185">Reference proteome</keyword>
<sequence>MSGYGYRVEPSQESGCRTRSLTIRIQELVRPNGSARSSSFALQAHWASAGYIVRPRSAHERSAHSKINYSQSFYSS</sequence>